<dbReference type="Proteomes" id="UP000744980">
    <property type="component" value="Unassembled WGS sequence"/>
</dbReference>
<dbReference type="EMBL" id="WXFA01000003">
    <property type="protein sequence ID" value="MBM3090320.1"/>
    <property type="molecule type" value="Genomic_DNA"/>
</dbReference>
<reference evidence="1 2" key="1">
    <citation type="submission" date="2020-01" db="EMBL/GenBank/DDBJ databases">
        <title>Draft genome assembly of Ensifer adhaerens T173.</title>
        <authorList>
            <person name="Craig J.E."/>
            <person name="Stinchcombe J.R."/>
        </authorList>
    </citation>
    <scope>NUCLEOTIDE SEQUENCE [LARGE SCALE GENOMIC DNA]</scope>
    <source>
        <strain evidence="1 2">T173</strain>
    </source>
</reference>
<evidence type="ECO:0000313" key="1">
    <source>
        <dbReference type="EMBL" id="MBM3090320.1"/>
    </source>
</evidence>
<comment type="caution">
    <text evidence="1">The sequence shown here is derived from an EMBL/GenBank/DDBJ whole genome shotgun (WGS) entry which is preliminary data.</text>
</comment>
<organism evidence="1 2">
    <name type="scientific">Ensifer canadensis</name>
    <dbReference type="NCBI Taxonomy" id="555315"/>
    <lineage>
        <taxon>Bacteria</taxon>
        <taxon>Pseudomonadati</taxon>
        <taxon>Pseudomonadota</taxon>
        <taxon>Alphaproteobacteria</taxon>
        <taxon>Hyphomicrobiales</taxon>
        <taxon>Rhizobiaceae</taxon>
        <taxon>Sinorhizobium/Ensifer group</taxon>
        <taxon>Ensifer</taxon>
    </lineage>
</organism>
<keyword evidence="2" id="KW-1185">Reference proteome</keyword>
<proteinExistence type="predicted"/>
<dbReference type="AlphaFoldDB" id="A0AAW4FKU4"/>
<name>A0AAW4FKU4_9HYPH</name>
<evidence type="ECO:0000313" key="2">
    <source>
        <dbReference type="Proteomes" id="UP000744980"/>
    </source>
</evidence>
<protein>
    <submittedName>
        <fullName evidence="1">Uncharacterized protein</fullName>
    </submittedName>
</protein>
<sequence>MSSTARSAQFGSTRLQVRSSAVPSHWLASMRCRSLHELLNVSLNRIRFKDKTWSNSKCYSGLCASNKTRRVVGP</sequence>
<accession>A0AAW4FKU4</accession>
<gene>
    <name evidence="1" type="ORF">GFB56_05780</name>
</gene>